<sequence>MSDRAEFDAKIEAKFTELYEAAGSPNELSEDFVKKYFAAIKSIHSGLQFKGGVPAPAPQSTTASLSQKDSGVITVDVTGENKRFKVTKLQSTVTVPGYCQIYGDGDLDGTWSYEMKQYKGLVSIKIWDPTNFANRVEFTSSSARKIVTEQGDGKWEDM</sequence>
<dbReference type="OrthoDB" id="10574643at2759"/>
<accession>A0A8H5FSQ2</accession>
<dbReference type="EMBL" id="JAACJM010000090">
    <property type="protein sequence ID" value="KAF5347684.1"/>
    <property type="molecule type" value="Genomic_DNA"/>
</dbReference>
<dbReference type="AlphaFoldDB" id="A0A8H5FSQ2"/>
<comment type="caution">
    <text evidence="1">The sequence shown here is derived from an EMBL/GenBank/DDBJ whole genome shotgun (WGS) entry which is preliminary data.</text>
</comment>
<evidence type="ECO:0000313" key="1">
    <source>
        <dbReference type="EMBL" id="KAF5347684.1"/>
    </source>
</evidence>
<organism evidence="1 2">
    <name type="scientific">Tetrapyrgos nigripes</name>
    <dbReference type="NCBI Taxonomy" id="182062"/>
    <lineage>
        <taxon>Eukaryota</taxon>
        <taxon>Fungi</taxon>
        <taxon>Dikarya</taxon>
        <taxon>Basidiomycota</taxon>
        <taxon>Agaricomycotina</taxon>
        <taxon>Agaricomycetes</taxon>
        <taxon>Agaricomycetidae</taxon>
        <taxon>Agaricales</taxon>
        <taxon>Marasmiineae</taxon>
        <taxon>Marasmiaceae</taxon>
        <taxon>Tetrapyrgos</taxon>
    </lineage>
</organism>
<gene>
    <name evidence="1" type="ORF">D9758_014865</name>
</gene>
<keyword evidence="2" id="KW-1185">Reference proteome</keyword>
<evidence type="ECO:0000313" key="2">
    <source>
        <dbReference type="Proteomes" id="UP000559256"/>
    </source>
</evidence>
<protein>
    <submittedName>
        <fullName evidence="1">Uncharacterized protein</fullName>
    </submittedName>
</protein>
<dbReference type="Proteomes" id="UP000559256">
    <property type="component" value="Unassembled WGS sequence"/>
</dbReference>
<name>A0A8H5FSQ2_9AGAR</name>
<reference evidence="1 2" key="1">
    <citation type="journal article" date="2020" name="ISME J.">
        <title>Uncovering the hidden diversity of litter-decomposition mechanisms in mushroom-forming fungi.</title>
        <authorList>
            <person name="Floudas D."/>
            <person name="Bentzer J."/>
            <person name="Ahren D."/>
            <person name="Johansson T."/>
            <person name="Persson P."/>
            <person name="Tunlid A."/>
        </authorList>
    </citation>
    <scope>NUCLEOTIDE SEQUENCE [LARGE SCALE GENOMIC DNA]</scope>
    <source>
        <strain evidence="1 2">CBS 291.85</strain>
    </source>
</reference>
<proteinExistence type="predicted"/>